<keyword evidence="2 3" id="KW-0067">ATP-binding</keyword>
<dbReference type="Gramene" id="Solyc03g078480.2.1">
    <property type="protein sequence ID" value="Solyc03g078480.2.1"/>
    <property type="gene ID" value="Solyc03g078480.2"/>
</dbReference>
<dbReference type="PROSITE" id="PS00107">
    <property type="entry name" value="PROTEIN_KINASE_ATP"/>
    <property type="match status" value="1"/>
</dbReference>
<evidence type="ECO:0000256" key="3">
    <source>
        <dbReference type="PROSITE-ProRule" id="PRU10141"/>
    </source>
</evidence>
<protein>
    <recommendedName>
        <fullName evidence="4">Protein kinase domain-containing protein</fullName>
    </recommendedName>
</protein>
<evidence type="ECO:0000313" key="6">
    <source>
        <dbReference type="Proteomes" id="UP000004994"/>
    </source>
</evidence>
<dbReference type="InterPro" id="IPR001245">
    <property type="entry name" value="Ser-Thr/Tyr_kinase_cat_dom"/>
</dbReference>
<feature type="binding site" evidence="3">
    <location>
        <position position="78"/>
    </location>
    <ligand>
        <name>ATP</name>
        <dbReference type="ChEBI" id="CHEBI:30616"/>
    </ligand>
</feature>
<feature type="domain" description="Protein kinase" evidence="4">
    <location>
        <begin position="46"/>
        <end position="305"/>
    </location>
</feature>
<evidence type="ECO:0000259" key="4">
    <source>
        <dbReference type="PROSITE" id="PS50011"/>
    </source>
</evidence>
<name>A0A3Q7FM27_SOLLC</name>
<dbReference type="EnsemblPlants" id="Solyc03g078480.2.1">
    <property type="protein sequence ID" value="Solyc03g078480.2.1"/>
    <property type="gene ID" value="Solyc03g078480.2"/>
</dbReference>
<evidence type="ECO:0000313" key="5">
    <source>
        <dbReference type="EnsemblPlants" id="Solyc03g078480.2.1"/>
    </source>
</evidence>
<dbReference type="GO" id="GO:0004672">
    <property type="term" value="F:protein kinase activity"/>
    <property type="evidence" value="ECO:0000318"/>
    <property type="project" value="GO_Central"/>
</dbReference>
<dbReference type="PANTHER" id="PTHR46008">
    <property type="entry name" value="LEAF RUST 10 DISEASE-RESISTANCE LOCUS RECEPTOR-LIKE PROTEIN KINASE-LIKE 1.4"/>
    <property type="match status" value="1"/>
</dbReference>
<dbReference type="GO" id="GO:0005524">
    <property type="term" value="F:ATP binding"/>
    <property type="evidence" value="ECO:0007669"/>
    <property type="project" value="UniProtKB-UniRule"/>
</dbReference>
<reference evidence="5" key="1">
    <citation type="journal article" date="2012" name="Nature">
        <title>The tomato genome sequence provides insights into fleshy fruit evolution.</title>
        <authorList>
            <consortium name="Tomato Genome Consortium"/>
        </authorList>
    </citation>
    <scope>NUCLEOTIDE SEQUENCE [LARGE SCALE GENOMIC DNA]</scope>
    <source>
        <strain evidence="5">cv. Heinz 1706</strain>
    </source>
</reference>
<dbReference type="Gene3D" id="3.30.200.20">
    <property type="entry name" value="Phosphorylase Kinase, domain 1"/>
    <property type="match status" value="1"/>
</dbReference>
<organism evidence="5">
    <name type="scientific">Solanum lycopersicum</name>
    <name type="common">Tomato</name>
    <name type="synonym">Lycopersicon esculentum</name>
    <dbReference type="NCBI Taxonomy" id="4081"/>
    <lineage>
        <taxon>Eukaryota</taxon>
        <taxon>Viridiplantae</taxon>
        <taxon>Streptophyta</taxon>
        <taxon>Embryophyta</taxon>
        <taxon>Tracheophyta</taxon>
        <taxon>Spermatophyta</taxon>
        <taxon>Magnoliopsida</taxon>
        <taxon>eudicotyledons</taxon>
        <taxon>Gunneridae</taxon>
        <taxon>Pentapetalae</taxon>
        <taxon>asterids</taxon>
        <taxon>lamiids</taxon>
        <taxon>Solanales</taxon>
        <taxon>Solanaceae</taxon>
        <taxon>Solanoideae</taxon>
        <taxon>Solaneae</taxon>
        <taxon>Solanum</taxon>
        <taxon>Solanum subgen. Lycopersicon</taxon>
    </lineage>
</organism>
<keyword evidence="6" id="KW-1185">Reference proteome</keyword>
<evidence type="ECO:0000256" key="1">
    <source>
        <dbReference type="ARBA" id="ARBA00022741"/>
    </source>
</evidence>
<proteinExistence type="predicted"/>
<dbReference type="Pfam" id="PF07714">
    <property type="entry name" value="PK_Tyr_Ser-Thr"/>
    <property type="match status" value="1"/>
</dbReference>
<reference evidence="5" key="2">
    <citation type="submission" date="2019-01" db="UniProtKB">
        <authorList>
            <consortium name="EnsemblPlants"/>
        </authorList>
    </citation>
    <scope>IDENTIFICATION</scope>
    <source>
        <strain evidence="5">cv. Heinz 1706</strain>
    </source>
</reference>
<evidence type="ECO:0000256" key="2">
    <source>
        <dbReference type="ARBA" id="ARBA00022840"/>
    </source>
</evidence>
<dbReference type="InterPro" id="IPR000719">
    <property type="entry name" value="Prot_kinase_dom"/>
</dbReference>
<dbReference type="PROSITE" id="PS50011">
    <property type="entry name" value="PROTEIN_KINASE_DOM"/>
    <property type="match status" value="1"/>
</dbReference>
<dbReference type="AlphaFoldDB" id="A0A3Q7FM27"/>
<dbReference type="SUPFAM" id="SSF56112">
    <property type="entry name" value="Protein kinase-like (PK-like)"/>
    <property type="match status" value="1"/>
</dbReference>
<dbReference type="InterPro" id="IPR017441">
    <property type="entry name" value="Protein_kinase_ATP_BS"/>
</dbReference>
<dbReference type="InParanoid" id="A0A3Q7FM27"/>
<accession>A0A3Q7FM27</accession>
<dbReference type="InterPro" id="IPR011009">
    <property type="entry name" value="Kinase-like_dom_sf"/>
</dbReference>
<dbReference type="Proteomes" id="UP000004994">
    <property type="component" value="Chromosome 3"/>
</dbReference>
<sequence length="396" mass="45181">MIYGDIQVFLLKPQHSNSHRTSMATREQLGTFEFSFDEICQATGNVSAVHKIGEGGFGTVYKGKLKNGFPVAIKRAKKSETNRLFKNEVQALSKIEHLNLVRFYGFLELRDERIIITEYVSNGTLREHLDGRSRKSLEGTEFEVAERLSIAIDVAHAITYLHSYTGNSLQKNFHAKVADFGFARLATDDPCLDPEYLRTYQMTGRHPIETNRTIDETVSIKWIPTLHTIDKECTIFLSEVQAMRIIKHGDSVIAMDPRLRASPSSIMAVEKVLKLARQCLAPFRLARPPMKKCAEVLWGIRTQFVEKSIPKTSTSSHSTNFLGRNNGVVKTQKLPREWIDLRTEIRGNDMEPGISDQENTRREYVFKEPDPPDMREFTNIISRVLSEELLPMDKYG</sequence>
<dbReference type="PANTHER" id="PTHR46008:SF48">
    <property type="entry name" value="PROTEIN KINASE DOMAIN-CONTAINING PROTEIN"/>
    <property type="match status" value="1"/>
</dbReference>
<keyword evidence="1 3" id="KW-0547">Nucleotide-binding</keyword>
<dbReference type="Gene3D" id="1.10.510.10">
    <property type="entry name" value="Transferase(Phosphotransferase) domain 1"/>
    <property type="match status" value="1"/>
</dbReference>